<accession>A0ABV0CZG6</accession>
<feature type="domain" description="HTH lysR-type" evidence="5">
    <location>
        <begin position="5"/>
        <end position="63"/>
    </location>
</feature>
<reference evidence="6 7" key="1">
    <citation type="submission" date="2024-05" db="EMBL/GenBank/DDBJ databases">
        <authorList>
            <person name="Park S."/>
        </authorList>
    </citation>
    <scope>NUCLEOTIDE SEQUENCE [LARGE SCALE GENOMIC DNA]</scope>
    <source>
        <strain evidence="6 7">DGU5</strain>
    </source>
</reference>
<dbReference type="PANTHER" id="PTHR30346:SF0">
    <property type="entry name" value="HCA OPERON TRANSCRIPTIONAL ACTIVATOR HCAR"/>
    <property type="match status" value="1"/>
</dbReference>
<dbReference type="PANTHER" id="PTHR30346">
    <property type="entry name" value="TRANSCRIPTIONAL DUAL REGULATOR HCAR-RELATED"/>
    <property type="match status" value="1"/>
</dbReference>
<evidence type="ECO:0000313" key="6">
    <source>
        <dbReference type="EMBL" id="MEN7538259.1"/>
    </source>
</evidence>
<dbReference type="InterPro" id="IPR036388">
    <property type="entry name" value="WH-like_DNA-bd_sf"/>
</dbReference>
<dbReference type="InterPro" id="IPR000847">
    <property type="entry name" value="LysR_HTH_N"/>
</dbReference>
<sequence>MPLPFTLRQLEYFAAIASEGSLSAAAERCNVSATGLALALDELERNMEIQLVIRRKGKGVELTSAGSSLLRHAQQLLAGAESFADQAAQSSTGLRGRFVVGCFPTLAPFFLPAAMEHFGREHAELELSFAEGSAPELLDLLFKGQVDVAILYSVDVSGQVELEPIRDYRPYVIIAKSHRLAKRKKVSLSDLLEEPLIQIDMRPSRQNTEYIFASQGHQPSIRYTTKNYELARCMVGRGLGYSLLIQRPATLRTYDGHDVAMLELEDDLSQTTVGLIRPHGAPENAKYIALRDFLKAHTKAAGLQAPL</sequence>
<keyword evidence="4" id="KW-0804">Transcription</keyword>
<dbReference type="InterPro" id="IPR005119">
    <property type="entry name" value="LysR_subst-bd"/>
</dbReference>
<dbReference type="Pfam" id="PF03466">
    <property type="entry name" value="LysR_substrate"/>
    <property type="match status" value="1"/>
</dbReference>
<organism evidence="6 7">
    <name type="scientific">Aurantiacibacter flavus</name>
    <dbReference type="NCBI Taxonomy" id="3145232"/>
    <lineage>
        <taxon>Bacteria</taxon>
        <taxon>Pseudomonadati</taxon>
        <taxon>Pseudomonadota</taxon>
        <taxon>Alphaproteobacteria</taxon>
        <taxon>Sphingomonadales</taxon>
        <taxon>Erythrobacteraceae</taxon>
        <taxon>Aurantiacibacter</taxon>
    </lineage>
</organism>
<comment type="caution">
    <text evidence="6">The sequence shown here is derived from an EMBL/GenBank/DDBJ whole genome shotgun (WGS) entry which is preliminary data.</text>
</comment>
<dbReference type="SUPFAM" id="SSF46785">
    <property type="entry name" value="Winged helix' DNA-binding domain"/>
    <property type="match status" value="1"/>
</dbReference>
<dbReference type="EMBL" id="JBDLBR010000005">
    <property type="protein sequence ID" value="MEN7538259.1"/>
    <property type="molecule type" value="Genomic_DNA"/>
</dbReference>
<evidence type="ECO:0000259" key="5">
    <source>
        <dbReference type="PROSITE" id="PS50931"/>
    </source>
</evidence>
<evidence type="ECO:0000256" key="1">
    <source>
        <dbReference type="ARBA" id="ARBA00009437"/>
    </source>
</evidence>
<dbReference type="Gene3D" id="1.10.10.10">
    <property type="entry name" value="Winged helix-like DNA-binding domain superfamily/Winged helix DNA-binding domain"/>
    <property type="match status" value="1"/>
</dbReference>
<evidence type="ECO:0000313" key="7">
    <source>
        <dbReference type="Proteomes" id="UP001484535"/>
    </source>
</evidence>
<evidence type="ECO:0000256" key="3">
    <source>
        <dbReference type="ARBA" id="ARBA00023125"/>
    </source>
</evidence>
<keyword evidence="3" id="KW-0238">DNA-binding</keyword>
<gene>
    <name evidence="6" type="ORF">ABDJ38_13840</name>
</gene>
<evidence type="ECO:0000256" key="4">
    <source>
        <dbReference type="ARBA" id="ARBA00023163"/>
    </source>
</evidence>
<name>A0ABV0CZG6_9SPHN</name>
<dbReference type="Proteomes" id="UP001484535">
    <property type="component" value="Unassembled WGS sequence"/>
</dbReference>
<dbReference type="RefSeq" id="WP_346785719.1">
    <property type="nucleotide sequence ID" value="NZ_JBDLBR010000005.1"/>
</dbReference>
<keyword evidence="7" id="KW-1185">Reference proteome</keyword>
<dbReference type="Gene3D" id="3.40.190.10">
    <property type="entry name" value="Periplasmic binding protein-like II"/>
    <property type="match status" value="2"/>
</dbReference>
<comment type="similarity">
    <text evidence="1">Belongs to the LysR transcriptional regulatory family.</text>
</comment>
<keyword evidence="2" id="KW-0805">Transcription regulation</keyword>
<dbReference type="InterPro" id="IPR036390">
    <property type="entry name" value="WH_DNA-bd_sf"/>
</dbReference>
<protein>
    <submittedName>
        <fullName evidence="6">LysR substrate-binding domain-containing protein</fullName>
    </submittedName>
</protein>
<proteinExistence type="inferred from homology"/>
<evidence type="ECO:0000256" key="2">
    <source>
        <dbReference type="ARBA" id="ARBA00023015"/>
    </source>
</evidence>
<dbReference type="Pfam" id="PF00126">
    <property type="entry name" value="HTH_1"/>
    <property type="match status" value="1"/>
</dbReference>
<dbReference type="SUPFAM" id="SSF53850">
    <property type="entry name" value="Periplasmic binding protein-like II"/>
    <property type="match status" value="1"/>
</dbReference>
<dbReference type="PROSITE" id="PS50931">
    <property type="entry name" value="HTH_LYSR"/>
    <property type="match status" value="1"/>
</dbReference>